<keyword evidence="2" id="KW-1185">Reference proteome</keyword>
<name>A0A3B3UJU6_9TELE</name>
<evidence type="ECO:0000313" key="2">
    <source>
        <dbReference type="Proteomes" id="UP000261500"/>
    </source>
</evidence>
<dbReference type="GeneTree" id="ENSGT00940000176908"/>
<protein>
    <submittedName>
        <fullName evidence="1">Uncharacterized protein</fullName>
    </submittedName>
</protein>
<accession>A0A3B3UJU6</accession>
<dbReference type="Proteomes" id="UP000261500">
    <property type="component" value="Unplaced"/>
</dbReference>
<proteinExistence type="predicted"/>
<sequence>MGRKKTQVKHLVTVLPQRLDFHTRDAVIQTLELPVPRHGRSRYPVVTVEQLPPQELISGDRLPLSAGQAGSQHGIVGQVQEDLQNQAVRQNWTPIHPNILEHTQRCEQELSSCRFLQFFLFFFFTEDIRAESGVGEYQAY</sequence>
<organism evidence="1 2">
    <name type="scientific">Poecilia latipinna</name>
    <name type="common">sailfin molly</name>
    <dbReference type="NCBI Taxonomy" id="48699"/>
    <lineage>
        <taxon>Eukaryota</taxon>
        <taxon>Metazoa</taxon>
        <taxon>Chordata</taxon>
        <taxon>Craniata</taxon>
        <taxon>Vertebrata</taxon>
        <taxon>Euteleostomi</taxon>
        <taxon>Actinopterygii</taxon>
        <taxon>Neopterygii</taxon>
        <taxon>Teleostei</taxon>
        <taxon>Neoteleostei</taxon>
        <taxon>Acanthomorphata</taxon>
        <taxon>Ovalentaria</taxon>
        <taxon>Atherinomorphae</taxon>
        <taxon>Cyprinodontiformes</taxon>
        <taxon>Poeciliidae</taxon>
        <taxon>Poeciliinae</taxon>
        <taxon>Poecilia</taxon>
    </lineage>
</organism>
<reference evidence="1" key="1">
    <citation type="submission" date="2025-08" db="UniProtKB">
        <authorList>
            <consortium name="Ensembl"/>
        </authorList>
    </citation>
    <scope>IDENTIFICATION</scope>
</reference>
<dbReference type="AlphaFoldDB" id="A0A3B3UJU6"/>
<evidence type="ECO:0000313" key="1">
    <source>
        <dbReference type="Ensembl" id="ENSPLAP00000013178.1"/>
    </source>
</evidence>
<dbReference type="Ensembl" id="ENSPLAT00000021277.1">
    <property type="protein sequence ID" value="ENSPLAP00000013178.1"/>
    <property type="gene ID" value="ENSPLAG00000016643.1"/>
</dbReference>
<reference evidence="1" key="2">
    <citation type="submission" date="2025-09" db="UniProtKB">
        <authorList>
            <consortium name="Ensembl"/>
        </authorList>
    </citation>
    <scope>IDENTIFICATION</scope>
</reference>